<reference evidence="2 3" key="1">
    <citation type="submission" date="2019-06" db="EMBL/GenBank/DDBJ databases">
        <title>Draft genomes of female and male turbot (Scophthalmus maximus).</title>
        <authorList>
            <person name="Xu H."/>
            <person name="Xu X.-W."/>
            <person name="Shao C."/>
            <person name="Chen S."/>
        </authorList>
    </citation>
    <scope>NUCLEOTIDE SEQUENCE [LARGE SCALE GENOMIC DNA]</scope>
    <source>
        <strain evidence="2">Ysfricsl-2016a</strain>
        <tissue evidence="2">Blood</tissue>
    </source>
</reference>
<dbReference type="AlphaFoldDB" id="A0A6A4SDF4"/>
<accession>A0A6A4SDF4</accession>
<protein>
    <submittedName>
        <fullName evidence="2">Uncharacterized protein</fullName>
    </submittedName>
</protein>
<keyword evidence="1" id="KW-0812">Transmembrane</keyword>
<organism evidence="2 3">
    <name type="scientific">Scophthalmus maximus</name>
    <name type="common">Turbot</name>
    <name type="synonym">Psetta maxima</name>
    <dbReference type="NCBI Taxonomy" id="52904"/>
    <lineage>
        <taxon>Eukaryota</taxon>
        <taxon>Metazoa</taxon>
        <taxon>Chordata</taxon>
        <taxon>Craniata</taxon>
        <taxon>Vertebrata</taxon>
        <taxon>Euteleostomi</taxon>
        <taxon>Actinopterygii</taxon>
        <taxon>Neopterygii</taxon>
        <taxon>Teleostei</taxon>
        <taxon>Neoteleostei</taxon>
        <taxon>Acanthomorphata</taxon>
        <taxon>Carangaria</taxon>
        <taxon>Pleuronectiformes</taxon>
        <taxon>Pleuronectoidei</taxon>
        <taxon>Scophthalmidae</taxon>
        <taxon>Scophthalmus</taxon>
    </lineage>
</organism>
<gene>
    <name evidence="2" type="ORF">F2P81_019689</name>
</gene>
<keyword evidence="1" id="KW-1133">Transmembrane helix</keyword>
<name>A0A6A4SDF4_SCOMX</name>
<evidence type="ECO:0000313" key="3">
    <source>
        <dbReference type="Proteomes" id="UP000438429"/>
    </source>
</evidence>
<evidence type="ECO:0000256" key="1">
    <source>
        <dbReference type="SAM" id="Phobius"/>
    </source>
</evidence>
<evidence type="ECO:0000313" key="2">
    <source>
        <dbReference type="EMBL" id="KAF0028602.1"/>
    </source>
</evidence>
<comment type="caution">
    <text evidence="2">The sequence shown here is derived from an EMBL/GenBank/DDBJ whole genome shotgun (WGS) entry which is preliminary data.</text>
</comment>
<sequence length="107" mass="12820">MSRRKQPNPNKVKRFHKRNQPLVQIQEVILQRHDGQQRRWQRRHLRSYDLLVRNLRAKRSFSRVCVCVCVCVRVAVSLLWSLNASLRHLNASEVSRRRRESHGDVQS</sequence>
<feature type="transmembrane region" description="Helical" evidence="1">
    <location>
        <begin position="61"/>
        <end position="82"/>
    </location>
</feature>
<dbReference type="Proteomes" id="UP000438429">
    <property type="component" value="Unassembled WGS sequence"/>
</dbReference>
<dbReference type="EMBL" id="VEVO01000017">
    <property type="protein sequence ID" value="KAF0028602.1"/>
    <property type="molecule type" value="Genomic_DNA"/>
</dbReference>
<proteinExistence type="predicted"/>
<keyword evidence="1" id="KW-0472">Membrane</keyword>